<dbReference type="AlphaFoldDB" id="A0A0D1BVF6"/>
<proteinExistence type="predicted"/>
<dbReference type="GeneID" id="23565811"/>
<evidence type="ECO:0000313" key="3">
    <source>
        <dbReference type="Proteomes" id="UP000000561"/>
    </source>
</evidence>
<keyword evidence="1" id="KW-0732">Signal</keyword>
<accession>A0A0D1BVF6</accession>
<dbReference type="VEuPathDB" id="FungiDB:UMAG_06113"/>
<dbReference type="InParanoid" id="A0A0D1BVF6"/>
<name>A0A0D1BVF6_MYCMD</name>
<sequence>MKLTGYLAIAAAVAVAGSFAAPIADQASALESRAASSAVTEQTIDSVSFDKRFDSALGARTIDPAALSAEIQAILAKLGKDKQLVVKYLYWIRNVIGYKKKHLLEELESLLEKHGLSGLPDLGDGKLPDDIEAIFKEIGGAKKEIIKWLYWVRNVLGYKKKKLLHQLEDRLHSIGVLKRDLEPRQDIGAAVTGFLDSINHIGPATQGGKNPQWLWDIIPETVENILGPLDGII</sequence>
<evidence type="ECO:0000313" key="2">
    <source>
        <dbReference type="EMBL" id="KIS66022.1"/>
    </source>
</evidence>
<gene>
    <name evidence="2" type="ORF">UMAG_06113</name>
</gene>
<organism evidence="2 3">
    <name type="scientific">Mycosarcoma maydis</name>
    <name type="common">Corn smut fungus</name>
    <name type="synonym">Ustilago maydis</name>
    <dbReference type="NCBI Taxonomy" id="5270"/>
    <lineage>
        <taxon>Eukaryota</taxon>
        <taxon>Fungi</taxon>
        <taxon>Dikarya</taxon>
        <taxon>Basidiomycota</taxon>
        <taxon>Ustilaginomycotina</taxon>
        <taxon>Ustilaginomycetes</taxon>
        <taxon>Ustilaginales</taxon>
        <taxon>Ustilaginaceae</taxon>
        <taxon>Mycosarcoma</taxon>
    </lineage>
</organism>
<dbReference type="OrthoDB" id="10400841at2759"/>
<dbReference type="KEGG" id="uma:UMAG_06113"/>
<dbReference type="RefSeq" id="XP_011392461.1">
    <property type="nucleotide sequence ID" value="XM_011394159.1"/>
</dbReference>
<feature type="signal peptide" evidence="1">
    <location>
        <begin position="1"/>
        <end position="20"/>
    </location>
</feature>
<dbReference type="Proteomes" id="UP000000561">
    <property type="component" value="Chromosome 21"/>
</dbReference>
<feature type="chain" id="PRO_5002227755" evidence="1">
    <location>
        <begin position="21"/>
        <end position="233"/>
    </location>
</feature>
<reference evidence="2 3" key="1">
    <citation type="journal article" date="2006" name="Nature">
        <title>Insights from the genome of the biotrophic fungal plant pathogen Ustilago maydis.</title>
        <authorList>
            <person name="Kamper J."/>
            <person name="Kahmann R."/>
            <person name="Bolker M."/>
            <person name="Ma L.J."/>
            <person name="Brefort T."/>
            <person name="Saville B.J."/>
            <person name="Banuett F."/>
            <person name="Kronstad J.W."/>
            <person name="Gold S.E."/>
            <person name="Muller O."/>
            <person name="Perlin M.H."/>
            <person name="Wosten H.A."/>
            <person name="de Vries R."/>
            <person name="Ruiz-Herrera J."/>
            <person name="Reynaga-Pena C.G."/>
            <person name="Snetselaar K."/>
            <person name="McCann M."/>
            <person name="Perez-Martin J."/>
            <person name="Feldbrugge M."/>
            <person name="Basse C.W."/>
            <person name="Steinberg G."/>
            <person name="Ibeas J.I."/>
            <person name="Holloman W."/>
            <person name="Guzman P."/>
            <person name="Farman M."/>
            <person name="Stajich J.E."/>
            <person name="Sentandreu R."/>
            <person name="Gonzalez-Prieto J.M."/>
            <person name="Kennell J.C."/>
            <person name="Molina L."/>
            <person name="Schirawski J."/>
            <person name="Mendoza-Mendoza A."/>
            <person name="Greilinger D."/>
            <person name="Munch K."/>
            <person name="Rossel N."/>
            <person name="Scherer M."/>
            <person name="Vranes M."/>
            <person name="Ladendorf O."/>
            <person name="Vincon V."/>
            <person name="Fuchs U."/>
            <person name="Sandrock B."/>
            <person name="Meng S."/>
            <person name="Ho E.C."/>
            <person name="Cahill M.J."/>
            <person name="Boyce K.J."/>
            <person name="Klose J."/>
            <person name="Klosterman S.J."/>
            <person name="Deelstra H.J."/>
            <person name="Ortiz-Castellanos L."/>
            <person name="Li W."/>
            <person name="Sanchez-Alonso P."/>
            <person name="Schreier P.H."/>
            <person name="Hauser-Hahn I."/>
            <person name="Vaupel M."/>
            <person name="Koopmann E."/>
            <person name="Friedrich G."/>
            <person name="Voss H."/>
            <person name="Schluter T."/>
            <person name="Margolis J."/>
            <person name="Platt D."/>
            <person name="Swimmer C."/>
            <person name="Gnirke A."/>
            <person name="Chen F."/>
            <person name="Vysotskaia V."/>
            <person name="Mannhaupt G."/>
            <person name="Guldener U."/>
            <person name="Munsterkotter M."/>
            <person name="Haase D."/>
            <person name="Oesterheld M."/>
            <person name="Mewes H.W."/>
            <person name="Mauceli E.W."/>
            <person name="DeCaprio D."/>
            <person name="Wade C.M."/>
            <person name="Butler J."/>
            <person name="Young S."/>
            <person name="Jaffe D.B."/>
            <person name="Calvo S."/>
            <person name="Nusbaum C."/>
            <person name="Galagan J."/>
            <person name="Birren B.W."/>
        </authorList>
    </citation>
    <scope>NUCLEOTIDE SEQUENCE [LARGE SCALE GENOMIC DNA]</scope>
    <source>
        <strain evidence="3">DSM 14603 / FGSC 9021 / UM521</strain>
    </source>
</reference>
<evidence type="ECO:0000256" key="1">
    <source>
        <dbReference type="SAM" id="SignalP"/>
    </source>
</evidence>
<dbReference type="EMBL" id="CM003160">
    <property type="protein sequence ID" value="KIS66022.1"/>
    <property type="molecule type" value="Genomic_DNA"/>
</dbReference>
<keyword evidence="3" id="KW-1185">Reference proteome</keyword>
<protein>
    <submittedName>
        <fullName evidence="2">Uncharacterized protein</fullName>
    </submittedName>
</protein>